<organism evidence="1 2">
    <name type="scientific">Yersinia entomophaga</name>
    <dbReference type="NCBI Taxonomy" id="935293"/>
    <lineage>
        <taxon>Bacteria</taxon>
        <taxon>Pseudomonadati</taxon>
        <taxon>Pseudomonadota</taxon>
        <taxon>Gammaproteobacteria</taxon>
        <taxon>Enterobacterales</taxon>
        <taxon>Yersiniaceae</taxon>
        <taxon>Yersinia</taxon>
    </lineage>
</organism>
<evidence type="ECO:0000313" key="2">
    <source>
        <dbReference type="Proteomes" id="UP000266744"/>
    </source>
</evidence>
<name>A0ABN4PWY7_YERET</name>
<dbReference type="EMBL" id="CP010029">
    <property type="protein sequence ID" value="ANI31369.1"/>
    <property type="molecule type" value="Genomic_DNA"/>
</dbReference>
<reference evidence="2" key="1">
    <citation type="journal article" date="2016" name="Toxins">
        <title>The Draft Genome Sequence of the Yersinia entomophaga Entomopathogenic Type Strain MH96T.</title>
        <authorList>
            <person name="Hurst M.R."/>
            <person name="Beattie A."/>
            <person name="Altermann E."/>
            <person name="Moraga R.M."/>
            <person name="Harper L.A."/>
            <person name="Calder J."/>
            <person name="Laugraud A."/>
        </authorList>
    </citation>
    <scope>NUCLEOTIDE SEQUENCE [LARGE SCALE GENOMIC DNA]</scope>
    <source>
        <strain evidence="2">MH96</strain>
    </source>
</reference>
<dbReference type="Proteomes" id="UP000266744">
    <property type="component" value="Chromosome"/>
</dbReference>
<accession>A0ABN4PWY7</accession>
<evidence type="ECO:0000313" key="1">
    <source>
        <dbReference type="EMBL" id="ANI31369.1"/>
    </source>
</evidence>
<sequence>MGKGRIHHKGMATFNIGTGTIEIRYMAMLAVSFTNMSGCTAIWTNNFKNSHIDMAPLFKARTAGQKISLELTRFYIVSYVCNWYQW</sequence>
<gene>
    <name evidence="1" type="ORF">PL78_16280</name>
</gene>
<keyword evidence="2" id="KW-1185">Reference proteome</keyword>
<protein>
    <submittedName>
        <fullName evidence="1">Uncharacterized protein</fullName>
    </submittedName>
</protein>
<proteinExistence type="predicted"/>